<dbReference type="GO" id="GO:0046872">
    <property type="term" value="F:metal ion binding"/>
    <property type="evidence" value="ECO:0007669"/>
    <property type="project" value="UniProtKB-KW"/>
</dbReference>
<feature type="signal peptide" evidence="8">
    <location>
        <begin position="1"/>
        <end position="21"/>
    </location>
</feature>
<proteinExistence type="inferred from homology"/>
<accession>A0ABD2YZI1</accession>
<evidence type="ECO:0000256" key="8">
    <source>
        <dbReference type="SAM" id="SignalP"/>
    </source>
</evidence>
<evidence type="ECO:0000313" key="10">
    <source>
        <dbReference type="Proteomes" id="UP001630127"/>
    </source>
</evidence>
<sequence length="340" mass="38647">MSHQLLLITISIALLIPSLFSLFKKQRTKLPPGPNKLPIIGNLHKPHKLGVGKSPHRSFHHLSNEHGPLMSLQIGFKISYNSSNVSFAPYGEYWREVRKIVALELLRTKRVQSFKAIRDEDVTCMVNFIANHCSNNPPVNLSALALALSNNVVCRSAFGKSEFGKSKFFEILSETQELLGGVNIADYFPRMEWLNKFNGIKSRLEKNFRELDSFLNQVLKEHRDRERFKAEHEDLVDVLLRIQEDPNESTITLSNDENIKGVLVDMLIAGSDTSAATLVWTMAEVMRNPMVKKKAQEEVRHVMKGKSKVEETDLSKLKYLKALIKESLRLNPPAPLLLPR</sequence>
<protein>
    <recommendedName>
        <fullName evidence="11">Cytochrome P450</fullName>
    </recommendedName>
</protein>
<dbReference type="InterPro" id="IPR036396">
    <property type="entry name" value="Cyt_P450_sf"/>
</dbReference>
<dbReference type="EMBL" id="JBJUIK010000011">
    <property type="protein sequence ID" value="KAL3512683.1"/>
    <property type="molecule type" value="Genomic_DNA"/>
</dbReference>
<comment type="caution">
    <text evidence="9">The sequence shown here is derived from an EMBL/GenBank/DDBJ whole genome shotgun (WGS) entry which is preliminary data.</text>
</comment>
<reference evidence="9 10" key="1">
    <citation type="submission" date="2024-11" db="EMBL/GenBank/DDBJ databases">
        <title>A near-complete genome assembly of Cinchona calisaya.</title>
        <authorList>
            <person name="Lian D.C."/>
            <person name="Zhao X.W."/>
            <person name="Wei L."/>
        </authorList>
    </citation>
    <scope>NUCLEOTIDE SEQUENCE [LARGE SCALE GENOMIC DNA]</scope>
    <source>
        <tissue evidence="9">Nenye</tissue>
    </source>
</reference>
<gene>
    <name evidence="9" type="ORF">ACH5RR_025400</name>
</gene>
<keyword evidence="5" id="KW-0560">Oxidoreductase</keyword>
<evidence type="ECO:0000256" key="5">
    <source>
        <dbReference type="ARBA" id="ARBA00023002"/>
    </source>
</evidence>
<dbReference type="PRINTS" id="PR00385">
    <property type="entry name" value="P450"/>
</dbReference>
<keyword evidence="3" id="KW-0349">Heme</keyword>
<dbReference type="PANTHER" id="PTHR47955:SF19">
    <property type="entry name" value="CYTOCHROME P450 71A9-LIKE ISOFORM X1"/>
    <property type="match status" value="1"/>
</dbReference>
<feature type="chain" id="PRO_5044868372" description="Cytochrome P450" evidence="8">
    <location>
        <begin position="22"/>
        <end position="340"/>
    </location>
</feature>
<dbReference type="GO" id="GO:0004497">
    <property type="term" value="F:monooxygenase activity"/>
    <property type="evidence" value="ECO:0007669"/>
    <property type="project" value="UniProtKB-KW"/>
</dbReference>
<comment type="similarity">
    <text evidence="2">Belongs to the cytochrome P450 family.</text>
</comment>
<evidence type="ECO:0000256" key="4">
    <source>
        <dbReference type="ARBA" id="ARBA00022723"/>
    </source>
</evidence>
<dbReference type="InterPro" id="IPR001128">
    <property type="entry name" value="Cyt_P450"/>
</dbReference>
<name>A0ABD2YZI1_9GENT</name>
<evidence type="ECO:0008006" key="11">
    <source>
        <dbReference type="Google" id="ProtNLM"/>
    </source>
</evidence>
<dbReference type="PRINTS" id="PR00463">
    <property type="entry name" value="EP450I"/>
</dbReference>
<dbReference type="Pfam" id="PF00067">
    <property type="entry name" value="p450"/>
    <property type="match status" value="1"/>
</dbReference>
<keyword evidence="6" id="KW-0408">Iron</keyword>
<dbReference type="Proteomes" id="UP001630127">
    <property type="component" value="Unassembled WGS sequence"/>
</dbReference>
<dbReference type="AlphaFoldDB" id="A0ABD2YZI1"/>
<dbReference type="SUPFAM" id="SSF48264">
    <property type="entry name" value="Cytochrome P450"/>
    <property type="match status" value="1"/>
</dbReference>
<evidence type="ECO:0000256" key="1">
    <source>
        <dbReference type="ARBA" id="ARBA00001971"/>
    </source>
</evidence>
<organism evidence="9 10">
    <name type="scientific">Cinchona calisaya</name>
    <dbReference type="NCBI Taxonomy" id="153742"/>
    <lineage>
        <taxon>Eukaryota</taxon>
        <taxon>Viridiplantae</taxon>
        <taxon>Streptophyta</taxon>
        <taxon>Embryophyta</taxon>
        <taxon>Tracheophyta</taxon>
        <taxon>Spermatophyta</taxon>
        <taxon>Magnoliopsida</taxon>
        <taxon>eudicotyledons</taxon>
        <taxon>Gunneridae</taxon>
        <taxon>Pentapetalae</taxon>
        <taxon>asterids</taxon>
        <taxon>lamiids</taxon>
        <taxon>Gentianales</taxon>
        <taxon>Rubiaceae</taxon>
        <taxon>Cinchonoideae</taxon>
        <taxon>Cinchoneae</taxon>
        <taxon>Cinchona</taxon>
    </lineage>
</organism>
<dbReference type="InterPro" id="IPR002401">
    <property type="entry name" value="Cyt_P450_E_grp-I"/>
</dbReference>
<dbReference type="PANTHER" id="PTHR47955">
    <property type="entry name" value="CYTOCHROME P450 FAMILY 71 PROTEIN"/>
    <property type="match status" value="1"/>
</dbReference>
<evidence type="ECO:0000256" key="2">
    <source>
        <dbReference type="ARBA" id="ARBA00010617"/>
    </source>
</evidence>
<evidence type="ECO:0000313" key="9">
    <source>
        <dbReference type="EMBL" id="KAL3512683.1"/>
    </source>
</evidence>
<evidence type="ECO:0000256" key="3">
    <source>
        <dbReference type="ARBA" id="ARBA00022617"/>
    </source>
</evidence>
<keyword evidence="10" id="KW-1185">Reference proteome</keyword>
<dbReference type="Gene3D" id="1.10.630.10">
    <property type="entry name" value="Cytochrome P450"/>
    <property type="match status" value="1"/>
</dbReference>
<keyword evidence="8" id="KW-0732">Signal</keyword>
<evidence type="ECO:0000256" key="7">
    <source>
        <dbReference type="ARBA" id="ARBA00023033"/>
    </source>
</evidence>
<keyword evidence="4" id="KW-0479">Metal-binding</keyword>
<keyword evidence="7" id="KW-0503">Monooxygenase</keyword>
<comment type="cofactor">
    <cofactor evidence="1">
        <name>heme</name>
        <dbReference type="ChEBI" id="CHEBI:30413"/>
    </cofactor>
</comment>
<evidence type="ECO:0000256" key="6">
    <source>
        <dbReference type="ARBA" id="ARBA00023004"/>
    </source>
</evidence>